<protein>
    <submittedName>
        <fullName evidence="5">Thioesterase domain-containing protein</fullName>
    </submittedName>
</protein>
<dbReference type="Gene3D" id="3.40.50.1820">
    <property type="entry name" value="alpha/beta hydrolase"/>
    <property type="match status" value="1"/>
</dbReference>
<gene>
    <name evidence="5" type="ORF">MXD59_07705</name>
</gene>
<sequence length="420" mass="43525">MPGSSAADQLSVSVPAPAPAGDEAAARGAGVEAVEGAAASAHQIDPAGGAPVGDDPYEVAARLLWARALGRAGNAADPAGALVGILRDELGLVVPERDVRAVSTPAGLADLLAERHGDAERHPRVVSLTGPASGTPLFCFPEAGAPAIALLPLARHFAGQRRVHALQAHGLERRGLPDWSVPAAARRHVADIRLLQPNGPYLLVGHSFGGLIALETARLLRAAGHEVALLALIDTYLPGTARLTRSGAIIPTSQLEGCHPDRPEAVPDHEGRGTLAAGEGPGLGPRVVADRLRQLVELPLAGLVRFRGAHRYEAFHNQGRVLTMTYRPRTYAGPTAVWLADDHDEIEGWRGVLTGPGAIRRIPGDHRLALREPLLGQIVADLRADLAAAESPTRPPATRPAATGSGPSASAPVRPSTVGG</sequence>
<organism evidence="5 6">
    <name type="scientific">Frankia umida</name>
    <dbReference type="NCBI Taxonomy" id="573489"/>
    <lineage>
        <taxon>Bacteria</taxon>
        <taxon>Bacillati</taxon>
        <taxon>Actinomycetota</taxon>
        <taxon>Actinomycetes</taxon>
        <taxon>Frankiales</taxon>
        <taxon>Frankiaceae</taxon>
        <taxon>Frankia</taxon>
    </lineage>
</organism>
<accession>A0ABT0JVS9</accession>
<evidence type="ECO:0000313" key="5">
    <source>
        <dbReference type="EMBL" id="MCK9875656.1"/>
    </source>
</evidence>
<feature type="compositionally biased region" description="Low complexity" evidence="3">
    <location>
        <begin position="19"/>
        <end position="29"/>
    </location>
</feature>
<comment type="caution">
    <text evidence="5">The sequence shown here is derived from an EMBL/GenBank/DDBJ whole genome shotgun (WGS) entry which is preliminary data.</text>
</comment>
<feature type="compositionally biased region" description="Polar residues" evidence="3">
    <location>
        <begin position="1"/>
        <end position="12"/>
    </location>
</feature>
<dbReference type="SMART" id="SM00824">
    <property type="entry name" value="PKS_TE"/>
    <property type="match status" value="1"/>
</dbReference>
<dbReference type="PANTHER" id="PTHR11487:SF0">
    <property type="entry name" value="S-ACYL FATTY ACID SYNTHASE THIOESTERASE, MEDIUM CHAIN"/>
    <property type="match status" value="1"/>
</dbReference>
<evidence type="ECO:0000256" key="3">
    <source>
        <dbReference type="SAM" id="MobiDB-lite"/>
    </source>
</evidence>
<dbReference type="Proteomes" id="UP001201873">
    <property type="component" value="Unassembled WGS sequence"/>
</dbReference>
<dbReference type="InterPro" id="IPR020802">
    <property type="entry name" value="TesA-like"/>
</dbReference>
<dbReference type="RefSeq" id="WP_248824070.1">
    <property type="nucleotide sequence ID" value="NZ_JALKFT010000005.1"/>
</dbReference>
<feature type="region of interest" description="Disordered" evidence="3">
    <location>
        <begin position="1"/>
        <end position="29"/>
    </location>
</feature>
<evidence type="ECO:0000256" key="1">
    <source>
        <dbReference type="ARBA" id="ARBA00007169"/>
    </source>
</evidence>
<dbReference type="EMBL" id="JALKFT010000005">
    <property type="protein sequence ID" value="MCK9875656.1"/>
    <property type="molecule type" value="Genomic_DNA"/>
</dbReference>
<feature type="compositionally biased region" description="Low complexity" evidence="3">
    <location>
        <begin position="399"/>
        <end position="412"/>
    </location>
</feature>
<evidence type="ECO:0000313" key="6">
    <source>
        <dbReference type="Proteomes" id="UP001201873"/>
    </source>
</evidence>
<dbReference type="Pfam" id="PF00975">
    <property type="entry name" value="Thioesterase"/>
    <property type="match status" value="1"/>
</dbReference>
<proteinExistence type="inferred from homology"/>
<dbReference type="SUPFAM" id="SSF53474">
    <property type="entry name" value="alpha/beta-Hydrolases"/>
    <property type="match status" value="1"/>
</dbReference>
<dbReference type="InterPro" id="IPR012223">
    <property type="entry name" value="TEII"/>
</dbReference>
<evidence type="ECO:0000256" key="2">
    <source>
        <dbReference type="ARBA" id="ARBA00022801"/>
    </source>
</evidence>
<feature type="region of interest" description="Disordered" evidence="3">
    <location>
        <begin position="387"/>
        <end position="420"/>
    </location>
</feature>
<keyword evidence="6" id="KW-1185">Reference proteome</keyword>
<dbReference type="InterPro" id="IPR001031">
    <property type="entry name" value="Thioesterase"/>
</dbReference>
<comment type="similarity">
    <text evidence="1">Belongs to the thioesterase family.</text>
</comment>
<dbReference type="PANTHER" id="PTHR11487">
    <property type="entry name" value="THIOESTERASE"/>
    <property type="match status" value="1"/>
</dbReference>
<name>A0ABT0JVS9_9ACTN</name>
<keyword evidence="2" id="KW-0378">Hydrolase</keyword>
<feature type="domain" description="Thioesterase TesA-like" evidence="4">
    <location>
        <begin position="138"/>
        <end position="383"/>
    </location>
</feature>
<reference evidence="5 6" key="1">
    <citation type="submission" date="2022-04" db="EMBL/GenBank/DDBJ databases">
        <title>Genome diversity in the genus Frankia.</title>
        <authorList>
            <person name="Carlos-Shanley C."/>
            <person name="Hahn D."/>
        </authorList>
    </citation>
    <scope>NUCLEOTIDE SEQUENCE [LARGE SCALE GENOMIC DNA]</scope>
    <source>
        <strain evidence="5 6">Ag45/Mut15</strain>
    </source>
</reference>
<evidence type="ECO:0000259" key="4">
    <source>
        <dbReference type="SMART" id="SM00824"/>
    </source>
</evidence>
<dbReference type="InterPro" id="IPR029058">
    <property type="entry name" value="AB_hydrolase_fold"/>
</dbReference>